<evidence type="ECO:0000313" key="2">
    <source>
        <dbReference type="Proteomes" id="UP000315377"/>
    </source>
</evidence>
<evidence type="ECO:0000313" key="1">
    <source>
        <dbReference type="EMBL" id="QDM47189.1"/>
    </source>
</evidence>
<sequence>MERSFADAKRLHWLRYCRFRGKKKLQQALMTAICQNVMKIATTYHGRAGSGCLLIFLVRWLI</sequence>
<gene>
    <name evidence="1" type="ORF">FLT43_07955</name>
</gene>
<dbReference type="AlphaFoldDB" id="A0AAP9DZT3"/>
<dbReference type="EMBL" id="CP041405">
    <property type="protein sequence ID" value="QDM47189.1"/>
    <property type="molecule type" value="Genomic_DNA"/>
</dbReference>
<reference evidence="1 2" key="1">
    <citation type="submission" date="2019-07" db="EMBL/GenBank/DDBJ databases">
        <title>Paenibacillus thiaminolyticus NRRL B-4156.</title>
        <authorList>
            <person name="Hehnly C."/>
            <person name="Zhang L."/>
        </authorList>
    </citation>
    <scope>NUCLEOTIDE SEQUENCE [LARGE SCALE GENOMIC DNA]</scope>
    <source>
        <strain evidence="1 2">NRRL B-4156</strain>
    </source>
</reference>
<proteinExistence type="predicted"/>
<dbReference type="Proteomes" id="UP000315377">
    <property type="component" value="Chromosome"/>
</dbReference>
<name>A0AAP9DZT3_PANTH</name>
<protein>
    <recommendedName>
        <fullName evidence="3">Transposase DDE domain-containing protein</fullName>
    </recommendedName>
</protein>
<organism evidence="1 2">
    <name type="scientific">Paenibacillus thiaminolyticus</name>
    <name type="common">Bacillus thiaminolyticus</name>
    <dbReference type="NCBI Taxonomy" id="49283"/>
    <lineage>
        <taxon>Bacteria</taxon>
        <taxon>Bacillati</taxon>
        <taxon>Bacillota</taxon>
        <taxon>Bacilli</taxon>
        <taxon>Bacillales</taxon>
        <taxon>Paenibacillaceae</taxon>
        <taxon>Paenibacillus</taxon>
    </lineage>
</organism>
<evidence type="ECO:0008006" key="3">
    <source>
        <dbReference type="Google" id="ProtNLM"/>
    </source>
</evidence>
<accession>A0AAP9DZT3</accession>